<evidence type="ECO:0000259" key="1">
    <source>
        <dbReference type="Pfam" id="PF13613"/>
    </source>
</evidence>
<sequence length="95" mass="11099">MTNNLSEESFAENEALTHFYTGLPNYKMLKCIFNFISPHISSSGHNSTLTKFQRMMIVFLKLRLNLRMKDLAYRFGVSIATVSRVYKKLLYIILK</sequence>
<dbReference type="HOGENOM" id="CLU_2375452_0_0_1"/>
<dbReference type="Proteomes" id="UP000014500">
    <property type="component" value="Unassembled WGS sequence"/>
</dbReference>
<keyword evidence="3" id="KW-1185">Reference proteome</keyword>
<accession>T1IH89</accession>
<dbReference type="AlphaFoldDB" id="T1IH89"/>
<reference evidence="3" key="1">
    <citation type="submission" date="2011-05" db="EMBL/GenBank/DDBJ databases">
        <authorList>
            <person name="Richards S.R."/>
            <person name="Qu J."/>
            <person name="Jiang H."/>
            <person name="Jhangiani S.N."/>
            <person name="Agravi P."/>
            <person name="Goodspeed R."/>
            <person name="Gross S."/>
            <person name="Mandapat C."/>
            <person name="Jackson L."/>
            <person name="Mathew T."/>
            <person name="Pu L."/>
            <person name="Thornton R."/>
            <person name="Saada N."/>
            <person name="Wilczek-Boney K.B."/>
            <person name="Lee S."/>
            <person name="Kovar C."/>
            <person name="Wu Y."/>
            <person name="Scherer S.E."/>
            <person name="Worley K.C."/>
            <person name="Muzny D.M."/>
            <person name="Gibbs R."/>
        </authorList>
    </citation>
    <scope>NUCLEOTIDE SEQUENCE</scope>
    <source>
        <strain evidence="3">Brora</strain>
    </source>
</reference>
<dbReference type="PhylomeDB" id="T1IH89"/>
<feature type="domain" description="Transposase Helix-turn-helix" evidence="1">
    <location>
        <begin position="49"/>
        <end position="90"/>
    </location>
</feature>
<dbReference type="PANTHER" id="PTHR23080">
    <property type="entry name" value="THAP DOMAIN PROTEIN"/>
    <property type="match status" value="1"/>
</dbReference>
<name>T1IH89_STRMM</name>
<evidence type="ECO:0000313" key="2">
    <source>
        <dbReference type="EnsemblMetazoa" id="SMAR000199-PA"/>
    </source>
</evidence>
<dbReference type="InterPro" id="IPR027805">
    <property type="entry name" value="Transposase_HTH_dom"/>
</dbReference>
<organism evidence="2 3">
    <name type="scientific">Strigamia maritima</name>
    <name type="common">European centipede</name>
    <name type="synonym">Geophilus maritimus</name>
    <dbReference type="NCBI Taxonomy" id="126957"/>
    <lineage>
        <taxon>Eukaryota</taxon>
        <taxon>Metazoa</taxon>
        <taxon>Ecdysozoa</taxon>
        <taxon>Arthropoda</taxon>
        <taxon>Myriapoda</taxon>
        <taxon>Chilopoda</taxon>
        <taxon>Pleurostigmophora</taxon>
        <taxon>Geophilomorpha</taxon>
        <taxon>Linotaeniidae</taxon>
        <taxon>Strigamia</taxon>
    </lineage>
</organism>
<dbReference type="EnsemblMetazoa" id="SMAR000199-RA">
    <property type="protein sequence ID" value="SMAR000199-PA"/>
    <property type="gene ID" value="SMAR000199"/>
</dbReference>
<reference evidence="2" key="2">
    <citation type="submission" date="2015-02" db="UniProtKB">
        <authorList>
            <consortium name="EnsemblMetazoa"/>
        </authorList>
    </citation>
    <scope>IDENTIFICATION</scope>
</reference>
<proteinExistence type="predicted"/>
<protein>
    <recommendedName>
        <fullName evidence="1">Transposase Helix-turn-helix domain-containing protein</fullName>
    </recommendedName>
</protein>
<evidence type="ECO:0000313" key="3">
    <source>
        <dbReference type="Proteomes" id="UP000014500"/>
    </source>
</evidence>
<dbReference type="Pfam" id="PF13613">
    <property type="entry name" value="HTH_Tnp_4"/>
    <property type="match status" value="1"/>
</dbReference>
<dbReference type="EMBL" id="JH429803">
    <property type="status" value="NOT_ANNOTATED_CDS"/>
    <property type="molecule type" value="Genomic_DNA"/>
</dbReference>
<dbReference type="STRING" id="126957.T1IH89"/>
<dbReference type="OMA" id="WQNGLAK"/>